<name>A0A1B9QKE5_9VIBR</name>
<dbReference type="Pfam" id="PF13302">
    <property type="entry name" value="Acetyltransf_3"/>
    <property type="match status" value="1"/>
</dbReference>
<protein>
    <submittedName>
        <fullName evidence="2">GNAT family N-acetyltransferase</fullName>
    </submittedName>
</protein>
<dbReference type="InterPro" id="IPR000182">
    <property type="entry name" value="GNAT_dom"/>
</dbReference>
<proteinExistence type="predicted"/>
<keyword evidence="2" id="KW-0808">Transferase</keyword>
<dbReference type="Proteomes" id="UP000235778">
    <property type="component" value="Unassembled WGS sequence"/>
</dbReference>
<dbReference type="InterPro" id="IPR051531">
    <property type="entry name" value="N-acetyltransferase"/>
</dbReference>
<dbReference type="PANTHER" id="PTHR43792">
    <property type="entry name" value="GNAT FAMILY, PUTATIVE (AFU_ORTHOLOGUE AFUA_3G00765)-RELATED-RELATED"/>
    <property type="match status" value="1"/>
</dbReference>
<reference evidence="3" key="1">
    <citation type="submission" date="2016-07" db="EMBL/GenBank/DDBJ databases">
        <title>Nontailed viruses are major unrecognized killers of bacteria in the ocean.</title>
        <authorList>
            <person name="Kauffman K."/>
            <person name="Hussain F."/>
            <person name="Yang J."/>
            <person name="Arevalo P."/>
            <person name="Brown J."/>
            <person name="Cutler M."/>
            <person name="Kelly L."/>
            <person name="Polz M.F."/>
        </authorList>
    </citation>
    <scope>NUCLEOTIDE SEQUENCE [LARGE SCALE GENOMIC DNA]</scope>
    <source>
        <strain evidence="3">10N.286.55.C1</strain>
    </source>
</reference>
<dbReference type="AlphaFoldDB" id="A0A1B9QKE5"/>
<dbReference type="GO" id="GO:0016747">
    <property type="term" value="F:acyltransferase activity, transferring groups other than amino-acyl groups"/>
    <property type="evidence" value="ECO:0007669"/>
    <property type="project" value="InterPro"/>
</dbReference>
<evidence type="ECO:0000313" key="3">
    <source>
        <dbReference type="Proteomes" id="UP000235778"/>
    </source>
</evidence>
<organism evidence="2 3">
    <name type="scientific">Vibrio lentus</name>
    <dbReference type="NCBI Taxonomy" id="136468"/>
    <lineage>
        <taxon>Bacteria</taxon>
        <taxon>Pseudomonadati</taxon>
        <taxon>Pseudomonadota</taxon>
        <taxon>Gammaproteobacteria</taxon>
        <taxon>Vibrionales</taxon>
        <taxon>Vibrionaceae</taxon>
        <taxon>Vibrio</taxon>
    </lineage>
</organism>
<dbReference type="EMBL" id="MCSI01000162">
    <property type="protein sequence ID" value="PME57878.1"/>
    <property type="molecule type" value="Genomic_DNA"/>
</dbReference>
<dbReference type="RefSeq" id="WP_017108322.1">
    <property type="nucleotide sequence ID" value="NZ_MAKA01000036.1"/>
</dbReference>
<dbReference type="PROSITE" id="PS51186">
    <property type="entry name" value="GNAT"/>
    <property type="match status" value="1"/>
</dbReference>
<dbReference type="PANTHER" id="PTHR43792:SF1">
    <property type="entry name" value="N-ACETYLTRANSFERASE DOMAIN-CONTAINING PROTEIN"/>
    <property type="match status" value="1"/>
</dbReference>
<dbReference type="InterPro" id="IPR016181">
    <property type="entry name" value="Acyl_CoA_acyltransferase"/>
</dbReference>
<feature type="domain" description="N-acetyltransferase" evidence="1">
    <location>
        <begin position="8"/>
        <end position="165"/>
    </location>
</feature>
<dbReference type="Gene3D" id="3.40.630.30">
    <property type="match status" value="1"/>
</dbReference>
<evidence type="ECO:0000313" key="2">
    <source>
        <dbReference type="EMBL" id="PME57878.1"/>
    </source>
</evidence>
<gene>
    <name evidence="2" type="ORF">BCV30_17245</name>
</gene>
<evidence type="ECO:0000259" key="1">
    <source>
        <dbReference type="PROSITE" id="PS51186"/>
    </source>
</evidence>
<dbReference type="SUPFAM" id="SSF55729">
    <property type="entry name" value="Acyl-CoA N-acyltransferases (Nat)"/>
    <property type="match status" value="1"/>
</dbReference>
<comment type="caution">
    <text evidence="2">The sequence shown here is derived from an EMBL/GenBank/DDBJ whole genome shotgun (WGS) entry which is preliminary data.</text>
</comment>
<sequence length="167" mass="19002">MKILSERLTMTQITKKHWSLFHTLHTDPLVISLCFDELSTFEIEDKFNSRLKPWSSDSDDWLCLVVIDNETNESVGITGFCIKNKTAEVGFMFLPQYHGKGYATESLTALLAYSKSKLNIKNYNAIVTEGNIGSEKVLIKSGFSLKMKTPEAYKIGDTLYADHIYHH</sequence>
<dbReference type="CDD" id="cd04301">
    <property type="entry name" value="NAT_SF"/>
    <property type="match status" value="1"/>
</dbReference>
<accession>A0A1B9QKE5</accession>